<dbReference type="Pfam" id="PF08557">
    <property type="entry name" value="Lipid_DES"/>
    <property type="match status" value="1"/>
</dbReference>
<dbReference type="PIRSF" id="PIRSF017228">
    <property type="entry name" value="Sphnglp_dlt4_des"/>
    <property type="match status" value="1"/>
</dbReference>
<dbReference type="InterPro" id="IPR013866">
    <property type="entry name" value="Sphingolipid_d4-desaturase_N"/>
</dbReference>
<keyword evidence="5 9" id="KW-1133">Transmembrane helix</keyword>
<dbReference type="GO" id="GO:0046513">
    <property type="term" value="P:ceramide biosynthetic process"/>
    <property type="evidence" value="ECO:0007669"/>
    <property type="project" value="TreeGrafter"/>
</dbReference>
<feature type="transmembrane region" description="Helical" evidence="9">
    <location>
        <begin position="214"/>
        <end position="236"/>
    </location>
</feature>
<dbReference type="CDD" id="cd03508">
    <property type="entry name" value="Delta4-sphingolipid-FADS-like"/>
    <property type="match status" value="1"/>
</dbReference>
<evidence type="ECO:0000313" key="12">
    <source>
        <dbReference type="Proteomes" id="UP000192247"/>
    </source>
</evidence>
<accession>A0A1V9XST5</accession>
<dbReference type="EC" id="1.14.19.17" evidence="3"/>
<proteinExistence type="inferred from homology"/>
<dbReference type="InterPro" id="IPR011388">
    <property type="entry name" value="DES1/DES2"/>
</dbReference>
<name>A0A1V9XST5_9ACAR</name>
<feature type="transmembrane region" description="Helical" evidence="9">
    <location>
        <begin position="123"/>
        <end position="140"/>
    </location>
</feature>
<dbReference type="InParanoid" id="A0A1V9XST5"/>
<dbReference type="InterPro" id="IPR005804">
    <property type="entry name" value="FA_desaturase_dom"/>
</dbReference>
<feature type="transmembrane region" description="Helical" evidence="9">
    <location>
        <begin position="59"/>
        <end position="78"/>
    </location>
</feature>
<evidence type="ECO:0000256" key="7">
    <source>
        <dbReference type="ARBA" id="ARBA00023098"/>
    </source>
</evidence>
<comment type="caution">
    <text evidence="11">The sequence shown here is derived from an EMBL/GenBank/DDBJ whole genome shotgun (WGS) entry which is preliminary data.</text>
</comment>
<evidence type="ECO:0000256" key="3">
    <source>
        <dbReference type="ARBA" id="ARBA00012021"/>
    </source>
</evidence>
<evidence type="ECO:0000256" key="6">
    <source>
        <dbReference type="ARBA" id="ARBA00023002"/>
    </source>
</evidence>
<evidence type="ECO:0000256" key="1">
    <source>
        <dbReference type="ARBA" id="ARBA00004141"/>
    </source>
</evidence>
<evidence type="ECO:0000259" key="10">
    <source>
        <dbReference type="SMART" id="SM01269"/>
    </source>
</evidence>
<dbReference type="FunCoup" id="A0A1V9XST5">
    <property type="interactions" value="738"/>
</dbReference>
<dbReference type="AlphaFoldDB" id="A0A1V9XST5"/>
<sequence length="362" mass="41996">TTAKNSYKGVAHVEVKMGQRVSRSDFEWTYSDEPHATRRKEILKKYPEIKQLMHHDRRFKWIVVALVLIQVFMCWFLSSASWYTCLALGYLFGGVINHALMLAVHETAHNQAFGQTSGLPNRFFGLFANLPIGIPMSISFRKYHLEHHRYQGDERLDTDIPTNLEARLFSRTFSKAIWVCFQSCFYAIRPLIVYPKKPSRLEYLNACVQIIFDVAIYHGCGPTVLFVYIILGSLLAMGPHPVAGHFISEHYMFLKGYETYSYYGPLNYVTFNVGYHMEHHDFPSIPFSRLPQVRKIAPEYYDTLPYHTSWVKVIWDFITDPEVGPYARVKRHHVEKSRRTNDAFDGDVQVNDDIAVALMHAN</sequence>
<evidence type="ECO:0000256" key="9">
    <source>
        <dbReference type="SAM" id="Phobius"/>
    </source>
</evidence>
<dbReference type="SMART" id="SM01269">
    <property type="entry name" value="Lipid_DES"/>
    <property type="match status" value="1"/>
</dbReference>
<comment type="similarity">
    <text evidence="2">Belongs to the fatty acid desaturase type 1 family. DEGS subfamily.</text>
</comment>
<dbReference type="GO" id="GO:0016020">
    <property type="term" value="C:membrane"/>
    <property type="evidence" value="ECO:0007669"/>
    <property type="project" value="UniProtKB-SubCell"/>
</dbReference>
<dbReference type="GO" id="GO:0042284">
    <property type="term" value="F:sphingolipid delta-4 desaturase activity"/>
    <property type="evidence" value="ECO:0007669"/>
    <property type="project" value="UniProtKB-EC"/>
</dbReference>
<evidence type="ECO:0000256" key="4">
    <source>
        <dbReference type="ARBA" id="ARBA00022692"/>
    </source>
</evidence>
<evidence type="ECO:0000256" key="2">
    <source>
        <dbReference type="ARBA" id="ARBA00006146"/>
    </source>
</evidence>
<evidence type="ECO:0000256" key="5">
    <source>
        <dbReference type="ARBA" id="ARBA00022989"/>
    </source>
</evidence>
<keyword evidence="7" id="KW-0443">Lipid metabolism</keyword>
<keyword evidence="6" id="KW-0560">Oxidoreductase</keyword>
<organism evidence="11 12">
    <name type="scientific">Tropilaelaps mercedesae</name>
    <dbReference type="NCBI Taxonomy" id="418985"/>
    <lineage>
        <taxon>Eukaryota</taxon>
        <taxon>Metazoa</taxon>
        <taxon>Ecdysozoa</taxon>
        <taxon>Arthropoda</taxon>
        <taxon>Chelicerata</taxon>
        <taxon>Arachnida</taxon>
        <taxon>Acari</taxon>
        <taxon>Parasitiformes</taxon>
        <taxon>Mesostigmata</taxon>
        <taxon>Gamasina</taxon>
        <taxon>Dermanyssoidea</taxon>
        <taxon>Laelapidae</taxon>
        <taxon>Tropilaelaps</taxon>
    </lineage>
</organism>
<feature type="non-terminal residue" evidence="11">
    <location>
        <position position="1"/>
    </location>
</feature>
<keyword evidence="8 9" id="KW-0472">Membrane</keyword>
<feature type="domain" description="Sphingolipid delta4-desaturase N-terminal" evidence="10">
    <location>
        <begin position="21"/>
        <end position="59"/>
    </location>
</feature>
<dbReference type="OrthoDB" id="200948at2759"/>
<reference evidence="11 12" key="1">
    <citation type="journal article" date="2017" name="Gigascience">
        <title>Draft genome of the honey bee ectoparasitic mite, Tropilaelaps mercedesae, is shaped by the parasitic life history.</title>
        <authorList>
            <person name="Dong X."/>
            <person name="Armstrong S.D."/>
            <person name="Xia D."/>
            <person name="Makepeace B.L."/>
            <person name="Darby A.C."/>
            <person name="Kadowaki T."/>
        </authorList>
    </citation>
    <scope>NUCLEOTIDE SEQUENCE [LARGE SCALE GENOMIC DNA]</scope>
    <source>
        <strain evidence="11">Wuxi-XJTLU</strain>
    </source>
</reference>
<dbReference type="PANTHER" id="PTHR12879">
    <property type="entry name" value="SPHINGOLIPID DELTA 4 DESATURASE/C-4 HYDROXYLASE PROTEIN DES2"/>
    <property type="match status" value="1"/>
</dbReference>
<keyword evidence="12" id="KW-1185">Reference proteome</keyword>
<evidence type="ECO:0000313" key="11">
    <source>
        <dbReference type="EMBL" id="OQR76438.1"/>
    </source>
</evidence>
<protein>
    <recommendedName>
        <fullName evidence="3">sphingolipid 4-desaturase</fullName>
        <ecNumber evidence="3">1.14.19.17</ecNumber>
    </recommendedName>
</protein>
<dbReference type="Proteomes" id="UP000192247">
    <property type="component" value="Unassembled WGS sequence"/>
</dbReference>
<dbReference type="Pfam" id="PF00487">
    <property type="entry name" value="FA_desaturase"/>
    <property type="match status" value="1"/>
</dbReference>
<comment type="subcellular location">
    <subcellularLocation>
        <location evidence="1">Membrane</location>
        <topology evidence="1">Multi-pass membrane protein</topology>
    </subcellularLocation>
</comment>
<dbReference type="EMBL" id="MNPL01004824">
    <property type="protein sequence ID" value="OQR76438.1"/>
    <property type="molecule type" value="Genomic_DNA"/>
</dbReference>
<gene>
    <name evidence="11" type="ORF">BIW11_07786</name>
</gene>
<dbReference type="STRING" id="418985.A0A1V9XST5"/>
<dbReference type="PANTHER" id="PTHR12879:SF8">
    <property type="entry name" value="SPHINGOLIPID DELTA(4)-DESATURASE DES1"/>
    <property type="match status" value="1"/>
</dbReference>
<evidence type="ECO:0000256" key="8">
    <source>
        <dbReference type="ARBA" id="ARBA00023136"/>
    </source>
</evidence>
<keyword evidence="4 9" id="KW-0812">Transmembrane</keyword>